<proteinExistence type="predicted"/>
<dbReference type="STRING" id="1048205.AB852_07935"/>
<keyword evidence="3" id="KW-1185">Reference proteome</keyword>
<comment type="caution">
    <text evidence="2">The sequence shown here is derived from an EMBL/GenBank/DDBJ whole genome shotgun (WGS) entry which is preliminary data.</text>
</comment>
<sequence>MKLRKANLAITVVATLAGVGMVTGRALVDGSEPLDLGPVIDVSGPEAGAVTPSQTVSPPPLSPQGPKTPLPTPPRPTVTVTTTPGATTPPNTVPDATDEEDEPPPASVRPTGGRPVPVPTPPQSSHRPGFPPTEEERDHDNEDGGRGEGHGDEEEGGDD</sequence>
<accession>A0A1Q4VF87</accession>
<organism evidence="2 3">
    <name type="scientific">Streptomyces uncialis</name>
    <dbReference type="NCBI Taxonomy" id="1048205"/>
    <lineage>
        <taxon>Bacteria</taxon>
        <taxon>Bacillati</taxon>
        <taxon>Actinomycetota</taxon>
        <taxon>Actinomycetes</taxon>
        <taxon>Kitasatosporales</taxon>
        <taxon>Streptomycetaceae</taxon>
        <taxon>Streptomyces</taxon>
    </lineage>
</organism>
<name>A0A1Q4VF87_9ACTN</name>
<protein>
    <submittedName>
        <fullName evidence="2">Uncharacterized protein</fullName>
    </submittedName>
</protein>
<evidence type="ECO:0000313" key="3">
    <source>
        <dbReference type="Proteomes" id="UP000186455"/>
    </source>
</evidence>
<feature type="compositionally biased region" description="Low complexity" evidence="1">
    <location>
        <begin position="77"/>
        <end position="95"/>
    </location>
</feature>
<feature type="compositionally biased region" description="Basic and acidic residues" evidence="1">
    <location>
        <begin position="134"/>
        <end position="150"/>
    </location>
</feature>
<reference evidence="2 3" key="1">
    <citation type="submission" date="2015-06" db="EMBL/GenBank/DDBJ databases">
        <title>Cloning and characterization of the uncialamcin biosynthetic gene cluster.</title>
        <authorList>
            <person name="Yan X."/>
            <person name="Huang T."/>
            <person name="Ge H."/>
            <person name="Shen B."/>
        </authorList>
    </citation>
    <scope>NUCLEOTIDE SEQUENCE [LARGE SCALE GENOMIC DNA]</scope>
    <source>
        <strain evidence="2 3">DCA2648</strain>
    </source>
</reference>
<gene>
    <name evidence="2" type="ORF">AB852_07935</name>
</gene>
<dbReference type="RefSeq" id="WP_073784930.1">
    <property type="nucleotide sequence ID" value="NZ_CP109290.1"/>
</dbReference>
<feature type="compositionally biased region" description="Pro residues" evidence="1">
    <location>
        <begin position="57"/>
        <end position="76"/>
    </location>
</feature>
<dbReference type="Proteomes" id="UP000186455">
    <property type="component" value="Unassembled WGS sequence"/>
</dbReference>
<dbReference type="EMBL" id="LFBV01000001">
    <property type="protein sequence ID" value="OKH96485.1"/>
    <property type="molecule type" value="Genomic_DNA"/>
</dbReference>
<evidence type="ECO:0000313" key="2">
    <source>
        <dbReference type="EMBL" id="OKH96485.1"/>
    </source>
</evidence>
<evidence type="ECO:0000256" key="1">
    <source>
        <dbReference type="SAM" id="MobiDB-lite"/>
    </source>
</evidence>
<dbReference type="AlphaFoldDB" id="A0A1Q4VF87"/>
<dbReference type="GeneID" id="96792263"/>
<feature type="region of interest" description="Disordered" evidence="1">
    <location>
        <begin position="30"/>
        <end position="159"/>
    </location>
</feature>